<dbReference type="Pfam" id="PF17835">
    <property type="entry name" value="NOG1_N"/>
    <property type="match status" value="1"/>
</dbReference>
<feature type="region of interest" description="Disordered" evidence="2">
    <location>
        <begin position="13"/>
        <end position="102"/>
    </location>
</feature>
<organism evidence="6 7">
    <name type="scientific">Cyclostephanos tholiformis</name>
    <dbReference type="NCBI Taxonomy" id="382380"/>
    <lineage>
        <taxon>Eukaryota</taxon>
        <taxon>Sar</taxon>
        <taxon>Stramenopiles</taxon>
        <taxon>Ochrophyta</taxon>
        <taxon>Bacillariophyta</taxon>
        <taxon>Coscinodiscophyceae</taxon>
        <taxon>Thalassiosirophycidae</taxon>
        <taxon>Stephanodiscales</taxon>
        <taxon>Stephanodiscaceae</taxon>
        <taxon>Cyclostephanos</taxon>
    </lineage>
</organism>
<proteinExistence type="predicted"/>
<evidence type="ECO:0000259" key="4">
    <source>
        <dbReference type="Pfam" id="PF06858"/>
    </source>
</evidence>
<feature type="compositionally biased region" description="Acidic residues" evidence="2">
    <location>
        <begin position="386"/>
        <end position="396"/>
    </location>
</feature>
<evidence type="ECO:0000256" key="2">
    <source>
        <dbReference type="SAM" id="MobiDB-lite"/>
    </source>
</evidence>
<feature type="domain" description="NOG1 N-terminal helical" evidence="5">
    <location>
        <begin position="117"/>
        <end position="239"/>
    </location>
</feature>
<dbReference type="InterPro" id="IPR027417">
    <property type="entry name" value="P-loop_NTPase"/>
</dbReference>
<accession>A0ABD3R4G5</accession>
<gene>
    <name evidence="6" type="ORF">ACHAXA_006680</name>
</gene>
<dbReference type="Proteomes" id="UP001530377">
    <property type="component" value="Unassembled WGS sequence"/>
</dbReference>
<dbReference type="Gene3D" id="1.20.120.1190">
    <property type="match status" value="1"/>
</dbReference>
<reference evidence="6 7" key="1">
    <citation type="submission" date="2024-10" db="EMBL/GenBank/DDBJ databases">
        <title>Updated reference genomes for cyclostephanoid diatoms.</title>
        <authorList>
            <person name="Roberts W.R."/>
            <person name="Alverson A.J."/>
        </authorList>
    </citation>
    <scope>NUCLEOTIDE SEQUENCE [LARGE SCALE GENOMIC DNA]</scope>
    <source>
        <strain evidence="6 7">AJA228-03</strain>
    </source>
</reference>
<evidence type="ECO:0000256" key="1">
    <source>
        <dbReference type="ARBA" id="ARBA00023134"/>
    </source>
</evidence>
<feature type="compositionally biased region" description="Acidic residues" evidence="2">
    <location>
        <begin position="366"/>
        <end position="375"/>
    </location>
</feature>
<keyword evidence="1" id="KW-0342">GTP-binding</keyword>
<feature type="compositionally biased region" description="Polar residues" evidence="2">
    <location>
        <begin position="402"/>
        <end position="411"/>
    </location>
</feature>
<dbReference type="SUPFAM" id="SSF52540">
    <property type="entry name" value="P-loop containing nucleoside triphosphate hydrolases"/>
    <property type="match status" value="1"/>
</dbReference>
<keyword evidence="7" id="KW-1185">Reference proteome</keyword>
<dbReference type="InterPro" id="IPR006073">
    <property type="entry name" value="GTP-bd"/>
</dbReference>
<dbReference type="EMBL" id="JALLPB020000665">
    <property type="protein sequence ID" value="KAL3807187.1"/>
    <property type="molecule type" value="Genomic_DNA"/>
</dbReference>
<dbReference type="Pfam" id="PF01926">
    <property type="entry name" value="MMR_HSR1"/>
    <property type="match status" value="1"/>
</dbReference>
<dbReference type="PRINTS" id="PR00326">
    <property type="entry name" value="GTP1OBG"/>
</dbReference>
<dbReference type="PANTHER" id="PTHR45759">
    <property type="entry name" value="NUCLEOLAR GTP-BINDING PROTEIN 1"/>
    <property type="match status" value="1"/>
</dbReference>
<evidence type="ECO:0000259" key="5">
    <source>
        <dbReference type="Pfam" id="PF17835"/>
    </source>
</evidence>
<dbReference type="InterPro" id="IPR010674">
    <property type="entry name" value="NOG1_Rossman_fold_dom"/>
</dbReference>
<feature type="domain" description="Nucleolar GTP-binding protein 1 Rossman-fold" evidence="4">
    <location>
        <begin position="448"/>
        <end position="508"/>
    </location>
</feature>
<comment type="caution">
    <text evidence="6">The sequence shown here is derived from an EMBL/GenBank/DDBJ whole genome shotgun (WGS) entry which is preliminary data.</text>
</comment>
<dbReference type="Pfam" id="PF06858">
    <property type="entry name" value="NOG1"/>
    <property type="match status" value="1"/>
</dbReference>
<keyword evidence="1" id="KW-0547">Nucleotide-binding</keyword>
<feature type="region of interest" description="Disordered" evidence="2">
    <location>
        <begin position="346"/>
        <end position="415"/>
    </location>
</feature>
<evidence type="ECO:0000313" key="7">
    <source>
        <dbReference type="Proteomes" id="UP001530377"/>
    </source>
</evidence>
<name>A0ABD3R4G5_9STRA</name>
<sequence>MATPKKIMARIGRRGANGAGGKVGEDHIRDSSSVTAVDARSPSRRDVVVRDADRTMTTMEGEGRAGGRIGSVAEPAADDAGGRRRPSSSGMTPTDGRERANTGRLRLLPPLHPATEILSRASRQSHHEVKEDMSIANAKRRTQKRGAQTIDLLSQKLCAPLRETVRTYERELRRMHPFEAVVMDLTVRARRKRDGITLDALLAEIHDGRKELLQLSKDWITKIKTSSSTREAYETTEEAKESIGRAFVDLIDVPWTGIMELQRSLRNAPVVRLDCPAVVLVGAPNVGKSSIVRAISSGTPEVNNYPFTTRGVTLGHVRIFWESEGEVASGNVAGVSIPSEKQLIQERLVKGRKDKKKKKKKKTATEEEDEGDDEVNERRDVKSIAIDDDDDGDDGEIPLRHSATSPASSSKEFGGVVSDGKAFPISQLCQIMDSPGVLRRDDGKSRNEMEELTLAAMSHLPTAVMYVMDLSGGAGDKCSSVDDQLILRRELRARFPRRPWIDVVSKVDLGVVDGARERLVSILEAEGGTSSPVAARHFIELSIKDGVGVEELRQEVMRMLGEVRVVLDAMAAIDERSARAV</sequence>
<evidence type="ECO:0000259" key="3">
    <source>
        <dbReference type="Pfam" id="PF01926"/>
    </source>
</evidence>
<dbReference type="Gene3D" id="3.40.50.300">
    <property type="entry name" value="P-loop containing nucleotide triphosphate hydrolases"/>
    <property type="match status" value="1"/>
</dbReference>
<protein>
    <submittedName>
        <fullName evidence="6">Uncharacterized protein</fullName>
    </submittedName>
</protein>
<dbReference type="InterPro" id="IPR041623">
    <property type="entry name" value="NOG1_N"/>
</dbReference>
<feature type="compositionally biased region" description="Basic residues" evidence="2">
    <location>
        <begin position="352"/>
        <end position="362"/>
    </location>
</feature>
<dbReference type="GO" id="GO:0005525">
    <property type="term" value="F:GTP binding"/>
    <property type="evidence" value="ECO:0007669"/>
    <property type="project" value="UniProtKB-KW"/>
</dbReference>
<evidence type="ECO:0000313" key="6">
    <source>
        <dbReference type="EMBL" id="KAL3807187.1"/>
    </source>
</evidence>
<feature type="domain" description="G" evidence="3">
    <location>
        <begin position="278"/>
        <end position="335"/>
    </location>
</feature>
<dbReference type="AlphaFoldDB" id="A0ABD3R4G5"/>
<feature type="compositionally biased region" description="Basic and acidic residues" evidence="2">
    <location>
        <begin position="41"/>
        <end position="54"/>
    </location>
</feature>